<dbReference type="EMBL" id="MPTB01000015">
    <property type="protein sequence ID" value="OMD47580.1"/>
    <property type="molecule type" value="Genomic_DNA"/>
</dbReference>
<proteinExistence type="predicted"/>
<organism evidence="2 3">
    <name type="scientific">Paenibacillus borealis</name>
    <dbReference type="NCBI Taxonomy" id="160799"/>
    <lineage>
        <taxon>Bacteria</taxon>
        <taxon>Bacillati</taxon>
        <taxon>Bacillota</taxon>
        <taxon>Bacilli</taxon>
        <taxon>Bacillales</taxon>
        <taxon>Paenibacillaceae</taxon>
        <taxon>Paenibacillus</taxon>
    </lineage>
</organism>
<dbReference type="Gene3D" id="3.40.50.1820">
    <property type="entry name" value="alpha/beta hydrolase"/>
    <property type="match status" value="1"/>
</dbReference>
<reference evidence="2 3" key="1">
    <citation type="submission" date="2016-10" db="EMBL/GenBank/DDBJ databases">
        <title>Paenibacillus species isolates.</title>
        <authorList>
            <person name="Beno S.M."/>
        </authorList>
    </citation>
    <scope>NUCLEOTIDE SEQUENCE [LARGE SCALE GENOMIC DNA]</scope>
    <source>
        <strain evidence="2 3">FSL H7-0744</strain>
    </source>
</reference>
<name>A0ABX3HCB6_PAEBO</name>
<dbReference type="InterPro" id="IPR029058">
    <property type="entry name" value="AB_hydrolase_fold"/>
</dbReference>
<evidence type="ECO:0000313" key="3">
    <source>
        <dbReference type="Proteomes" id="UP000187412"/>
    </source>
</evidence>
<feature type="domain" description="Dienelactone hydrolase" evidence="1">
    <location>
        <begin position="79"/>
        <end position="178"/>
    </location>
</feature>
<evidence type="ECO:0000313" key="2">
    <source>
        <dbReference type="EMBL" id="OMD47580.1"/>
    </source>
</evidence>
<dbReference type="Pfam" id="PF01738">
    <property type="entry name" value="DLH"/>
    <property type="match status" value="1"/>
</dbReference>
<comment type="caution">
    <text evidence="2">The sequence shown here is derived from an EMBL/GenBank/DDBJ whole genome shotgun (WGS) entry which is preliminary data.</text>
</comment>
<keyword evidence="3" id="KW-1185">Reference proteome</keyword>
<dbReference type="InterPro" id="IPR002925">
    <property type="entry name" value="Dienelactn_hydro"/>
</dbReference>
<dbReference type="Proteomes" id="UP000187412">
    <property type="component" value="Unassembled WGS sequence"/>
</dbReference>
<dbReference type="SUPFAM" id="SSF53474">
    <property type="entry name" value="alpha/beta-Hydrolases"/>
    <property type="match status" value="1"/>
</dbReference>
<sequence>MIHVYRKGTDANQPTLVLFHGTGGNEQDLLPLAELLAPGASVLGIRGNVLENGMPRYFRRLAEGVFDEEDLIFRTHELKQFLDVAAAQYGFDADNLVAVGYSNGANIAGSLLFHYGNLFRSAVLLHPMVPLRGLAIPSLNGVSVFIGAGTNDPLIRAEETRELEQLLQGAGAEVTSHWGNQGHRLSAAEAEAARDWLNRNSK</sequence>
<accession>A0ABX3HCB6</accession>
<evidence type="ECO:0000259" key="1">
    <source>
        <dbReference type="Pfam" id="PF01738"/>
    </source>
</evidence>
<dbReference type="RefSeq" id="WP_038597696.1">
    <property type="nucleotide sequence ID" value="NZ_MPTB01000015.1"/>
</dbReference>
<gene>
    <name evidence="2" type="ORF">BSK56_13620</name>
</gene>
<protein>
    <submittedName>
        <fullName evidence="2">Carboxylesterase</fullName>
    </submittedName>
</protein>